<dbReference type="STRING" id="1913577.LPB144_01675"/>
<dbReference type="KEGG" id="grl:LPB144_01675"/>
<keyword evidence="1" id="KW-0547">Nucleotide-binding</keyword>
<evidence type="ECO:0000313" key="5">
    <source>
        <dbReference type="EMBL" id="APG59193.1"/>
    </source>
</evidence>
<sequence length="243" mass="27905">MSDLPKISPMGDRGILIKFEEKIEPELLERVLSLKKIIENHLVKQKVEVTNTYNSLLISYMFTIKDIYDEISALKKLLGDVKIPKISNTNLYYLPVCYETEFGLDLEIISKENGLEIQEIIRLHTEPIYQLYFLGFLPGFLYLGGLDKRLQISRKETPRRSVEKGSVGIGENQTGIYPKTSPGGWQILGRCPVELFDKNSEEPSPFKAGDKIKFYSVSKAEYLEIERQIKTGNFQLKKELYEG</sequence>
<dbReference type="OrthoDB" id="9778567at2"/>
<keyword evidence="6" id="KW-1185">Reference proteome</keyword>
<protein>
    <submittedName>
        <fullName evidence="5">Allophanate hydrolase</fullName>
    </submittedName>
</protein>
<dbReference type="SUPFAM" id="SSF50891">
    <property type="entry name" value="Cyclophilin-like"/>
    <property type="match status" value="1"/>
</dbReference>
<dbReference type="PANTHER" id="PTHR34698:SF2">
    <property type="entry name" value="5-OXOPROLINASE SUBUNIT B"/>
    <property type="match status" value="1"/>
</dbReference>
<keyword evidence="3" id="KW-0067">ATP-binding</keyword>
<dbReference type="InterPro" id="IPR010016">
    <property type="entry name" value="PxpB"/>
</dbReference>
<dbReference type="PANTHER" id="PTHR34698">
    <property type="entry name" value="5-OXOPROLINASE SUBUNIT B"/>
    <property type="match status" value="1"/>
</dbReference>
<gene>
    <name evidence="5" type="ORF">LPB144_01675</name>
</gene>
<dbReference type="NCBIfam" id="TIGR00370">
    <property type="entry name" value="5-oxoprolinase subunit PxpB"/>
    <property type="match status" value="1"/>
</dbReference>
<name>A0A1L3J252_9FLAO</name>
<dbReference type="EMBL" id="CP018153">
    <property type="protein sequence ID" value="APG59193.1"/>
    <property type="molecule type" value="Genomic_DNA"/>
</dbReference>
<dbReference type="Pfam" id="PF02682">
    <property type="entry name" value="CT_C_D"/>
    <property type="match status" value="1"/>
</dbReference>
<feature type="domain" description="Carboxyltransferase" evidence="4">
    <location>
        <begin position="5"/>
        <end position="206"/>
    </location>
</feature>
<evidence type="ECO:0000259" key="4">
    <source>
        <dbReference type="SMART" id="SM00796"/>
    </source>
</evidence>
<organism evidence="5 6">
    <name type="scientific">Christiangramia salexigens</name>
    <dbReference type="NCBI Taxonomy" id="1913577"/>
    <lineage>
        <taxon>Bacteria</taxon>
        <taxon>Pseudomonadati</taxon>
        <taxon>Bacteroidota</taxon>
        <taxon>Flavobacteriia</taxon>
        <taxon>Flavobacteriales</taxon>
        <taxon>Flavobacteriaceae</taxon>
        <taxon>Christiangramia</taxon>
    </lineage>
</organism>
<dbReference type="InterPro" id="IPR029000">
    <property type="entry name" value="Cyclophilin-like_dom_sf"/>
</dbReference>
<keyword evidence="2 5" id="KW-0378">Hydrolase</keyword>
<dbReference type="GO" id="GO:0016787">
    <property type="term" value="F:hydrolase activity"/>
    <property type="evidence" value="ECO:0007669"/>
    <property type="project" value="UniProtKB-KW"/>
</dbReference>
<dbReference type="InterPro" id="IPR003833">
    <property type="entry name" value="CT_C_D"/>
</dbReference>
<dbReference type="Gene3D" id="3.30.1360.40">
    <property type="match status" value="1"/>
</dbReference>
<proteinExistence type="predicted"/>
<dbReference type="Gene3D" id="2.40.100.10">
    <property type="entry name" value="Cyclophilin-like"/>
    <property type="match status" value="1"/>
</dbReference>
<evidence type="ECO:0000256" key="3">
    <source>
        <dbReference type="ARBA" id="ARBA00022840"/>
    </source>
</evidence>
<dbReference type="AlphaFoldDB" id="A0A1L3J252"/>
<dbReference type="Proteomes" id="UP000182510">
    <property type="component" value="Chromosome"/>
</dbReference>
<dbReference type="GO" id="GO:0005524">
    <property type="term" value="F:ATP binding"/>
    <property type="evidence" value="ECO:0007669"/>
    <property type="project" value="UniProtKB-KW"/>
</dbReference>
<dbReference type="SUPFAM" id="SSF160467">
    <property type="entry name" value="PH0987 N-terminal domain-like"/>
    <property type="match status" value="1"/>
</dbReference>
<evidence type="ECO:0000256" key="2">
    <source>
        <dbReference type="ARBA" id="ARBA00022801"/>
    </source>
</evidence>
<evidence type="ECO:0000256" key="1">
    <source>
        <dbReference type="ARBA" id="ARBA00022741"/>
    </source>
</evidence>
<evidence type="ECO:0000313" key="6">
    <source>
        <dbReference type="Proteomes" id="UP000182510"/>
    </source>
</evidence>
<dbReference type="RefSeq" id="WP_072551848.1">
    <property type="nucleotide sequence ID" value="NZ_CP018153.1"/>
</dbReference>
<dbReference type="SMART" id="SM00796">
    <property type="entry name" value="AHS1"/>
    <property type="match status" value="1"/>
</dbReference>
<reference evidence="5 6" key="1">
    <citation type="submission" date="2016-11" db="EMBL/GenBank/DDBJ databases">
        <title>Gramella sp. LPB0144 isolated from marine environment.</title>
        <authorList>
            <person name="Kim E."/>
            <person name="Yi H."/>
        </authorList>
    </citation>
    <scope>NUCLEOTIDE SEQUENCE [LARGE SCALE GENOMIC DNA]</scope>
    <source>
        <strain evidence="5 6">LPB0144</strain>
    </source>
</reference>
<accession>A0A1L3J252</accession>